<evidence type="ECO:0000256" key="3">
    <source>
        <dbReference type="ARBA" id="ARBA00022912"/>
    </source>
</evidence>
<evidence type="ECO:0000256" key="2">
    <source>
        <dbReference type="ARBA" id="ARBA00022801"/>
    </source>
</evidence>
<gene>
    <name evidence="6" type="ORF">M9Y10_041513</name>
</gene>
<dbReference type="Pfam" id="PF00481">
    <property type="entry name" value="PP2C"/>
    <property type="match status" value="1"/>
</dbReference>
<sequence length="264" mass="29660">MSKKKTKDSFVICVGPKRCIYGHAEYKGERLTMEDATIIFGDNPTINHTFFAIYDGHGGSDVSRYAGKHIHESFKKYFLQNQDGDIFAALKKSFQEINNYVIRRWPTQGSVAGVIIVSDDKVYSYNIGDVRAVMVFPDGRYERISHDHRACDPEEKTIIESLGGKVFQNRLQGSLEISRTLGDGEFKKFINTEPFTSINQRIDGAKVILACDGVWDVLNDELVSKIALKHKDPNDAALDIADQAISNHTTDNVSCIVIDLTHIR</sequence>
<name>A0ABR2K5G9_9EUKA</name>
<organism evidence="6 7">
    <name type="scientific">Tritrichomonas musculus</name>
    <dbReference type="NCBI Taxonomy" id="1915356"/>
    <lineage>
        <taxon>Eukaryota</taxon>
        <taxon>Metamonada</taxon>
        <taxon>Parabasalia</taxon>
        <taxon>Tritrichomonadida</taxon>
        <taxon>Tritrichomonadidae</taxon>
        <taxon>Tritrichomonas</taxon>
    </lineage>
</organism>
<accession>A0ABR2K5G9</accession>
<comment type="similarity">
    <text evidence="4">Belongs to the PP2C family.</text>
</comment>
<dbReference type="PROSITE" id="PS01032">
    <property type="entry name" value="PPM_1"/>
    <property type="match status" value="1"/>
</dbReference>
<evidence type="ECO:0000256" key="1">
    <source>
        <dbReference type="ARBA" id="ARBA00022723"/>
    </source>
</evidence>
<feature type="domain" description="PPM-type phosphatase" evidence="5">
    <location>
        <begin position="20"/>
        <end position="260"/>
    </location>
</feature>
<evidence type="ECO:0000256" key="4">
    <source>
        <dbReference type="RuleBase" id="RU003465"/>
    </source>
</evidence>
<keyword evidence="1" id="KW-0479">Metal-binding</keyword>
<evidence type="ECO:0000313" key="6">
    <source>
        <dbReference type="EMBL" id="KAK8886053.1"/>
    </source>
</evidence>
<dbReference type="SMART" id="SM00332">
    <property type="entry name" value="PP2Cc"/>
    <property type="match status" value="1"/>
</dbReference>
<dbReference type="InterPro" id="IPR015655">
    <property type="entry name" value="PP2C"/>
</dbReference>
<dbReference type="InterPro" id="IPR001932">
    <property type="entry name" value="PPM-type_phosphatase-like_dom"/>
</dbReference>
<keyword evidence="2 4" id="KW-0378">Hydrolase</keyword>
<keyword evidence="3 4" id="KW-0904">Protein phosphatase</keyword>
<comment type="caution">
    <text evidence="6">The sequence shown here is derived from an EMBL/GenBank/DDBJ whole genome shotgun (WGS) entry which is preliminary data.</text>
</comment>
<dbReference type="PANTHER" id="PTHR47992">
    <property type="entry name" value="PROTEIN PHOSPHATASE"/>
    <property type="match status" value="1"/>
</dbReference>
<protein>
    <recommendedName>
        <fullName evidence="5">PPM-type phosphatase domain-containing protein</fullName>
    </recommendedName>
</protein>
<dbReference type="InterPro" id="IPR036457">
    <property type="entry name" value="PPM-type-like_dom_sf"/>
</dbReference>
<dbReference type="CDD" id="cd00143">
    <property type="entry name" value="PP2Cc"/>
    <property type="match status" value="1"/>
</dbReference>
<dbReference type="Gene3D" id="3.60.40.10">
    <property type="entry name" value="PPM-type phosphatase domain"/>
    <property type="match status" value="1"/>
</dbReference>
<keyword evidence="7" id="KW-1185">Reference proteome</keyword>
<dbReference type="EMBL" id="JAPFFF010000007">
    <property type="protein sequence ID" value="KAK8886053.1"/>
    <property type="molecule type" value="Genomic_DNA"/>
</dbReference>
<dbReference type="Proteomes" id="UP001470230">
    <property type="component" value="Unassembled WGS sequence"/>
</dbReference>
<proteinExistence type="inferred from homology"/>
<dbReference type="SUPFAM" id="SSF81606">
    <property type="entry name" value="PP2C-like"/>
    <property type="match status" value="1"/>
</dbReference>
<evidence type="ECO:0000313" key="7">
    <source>
        <dbReference type="Proteomes" id="UP001470230"/>
    </source>
</evidence>
<dbReference type="PROSITE" id="PS51746">
    <property type="entry name" value="PPM_2"/>
    <property type="match status" value="1"/>
</dbReference>
<reference evidence="6 7" key="1">
    <citation type="submission" date="2024-04" db="EMBL/GenBank/DDBJ databases">
        <title>Tritrichomonas musculus Genome.</title>
        <authorList>
            <person name="Alves-Ferreira E."/>
            <person name="Grigg M."/>
            <person name="Lorenzi H."/>
            <person name="Galac M."/>
        </authorList>
    </citation>
    <scope>NUCLEOTIDE SEQUENCE [LARGE SCALE GENOMIC DNA]</scope>
    <source>
        <strain evidence="6 7">EAF2021</strain>
    </source>
</reference>
<dbReference type="InterPro" id="IPR000222">
    <property type="entry name" value="PP2C_BS"/>
</dbReference>
<evidence type="ECO:0000259" key="5">
    <source>
        <dbReference type="PROSITE" id="PS51746"/>
    </source>
</evidence>